<dbReference type="AlphaFoldDB" id="A0A1A9QE11"/>
<name>A0A1A9QE11_9MOLU</name>
<dbReference type="Proteomes" id="UP000077623">
    <property type="component" value="Unassembled WGS sequence"/>
</dbReference>
<reference evidence="11" key="1">
    <citation type="submission" date="2016-04" db="EMBL/GenBank/DDBJ databases">
        <authorList>
            <person name="Quiroz-Castaneda R.E."/>
            <person name="Martinez-Ocampo F."/>
        </authorList>
    </citation>
    <scope>NUCLEOTIDE SEQUENCE [LARGE SCALE GENOMIC DNA]</scope>
    <source>
        <strain evidence="11">INIFAP01</strain>
    </source>
</reference>
<keyword evidence="4" id="KW-1003">Cell membrane</keyword>
<evidence type="ECO:0000313" key="11">
    <source>
        <dbReference type="Proteomes" id="UP000077623"/>
    </source>
</evidence>
<evidence type="ECO:0000313" key="10">
    <source>
        <dbReference type="EMBL" id="OAL10241.1"/>
    </source>
</evidence>
<evidence type="ECO:0000256" key="4">
    <source>
        <dbReference type="ARBA" id="ARBA00022475"/>
    </source>
</evidence>
<dbReference type="STRING" id="432608.A6V39_02240"/>
<evidence type="ECO:0000256" key="6">
    <source>
        <dbReference type="ARBA" id="ARBA00022989"/>
    </source>
</evidence>
<keyword evidence="6 8" id="KW-1133">Transmembrane helix</keyword>
<feature type="transmembrane region" description="Helical" evidence="8">
    <location>
        <begin position="19"/>
        <end position="39"/>
    </location>
</feature>
<comment type="similarity">
    <text evidence="2">Belongs to the binding-protein-dependent transport system permease family. CysTW subfamily.</text>
</comment>
<dbReference type="PANTHER" id="PTHR43848">
    <property type="entry name" value="PUTRESCINE TRANSPORT SYSTEM PERMEASE PROTEIN POTI"/>
    <property type="match status" value="1"/>
</dbReference>
<feature type="domain" description="ABC transmembrane type-1" evidence="9">
    <location>
        <begin position="81"/>
        <end position="271"/>
    </location>
</feature>
<dbReference type="PROSITE" id="PS50928">
    <property type="entry name" value="ABC_TM1"/>
    <property type="match status" value="1"/>
</dbReference>
<dbReference type="RefSeq" id="WP_187150089.1">
    <property type="nucleotide sequence ID" value="NZ_LWUJ01000011.1"/>
</dbReference>
<dbReference type="CDD" id="cd06261">
    <property type="entry name" value="TM_PBP2"/>
    <property type="match status" value="1"/>
</dbReference>
<dbReference type="InterPro" id="IPR035906">
    <property type="entry name" value="MetI-like_sf"/>
</dbReference>
<feature type="transmembrane region" description="Helical" evidence="8">
    <location>
        <begin position="194"/>
        <end position="220"/>
    </location>
</feature>
<dbReference type="InterPro" id="IPR000515">
    <property type="entry name" value="MetI-like"/>
</dbReference>
<protein>
    <submittedName>
        <fullName evidence="10">Polyamine ABC transporter permease</fullName>
    </submittedName>
</protein>
<evidence type="ECO:0000256" key="3">
    <source>
        <dbReference type="ARBA" id="ARBA00022448"/>
    </source>
</evidence>
<evidence type="ECO:0000256" key="2">
    <source>
        <dbReference type="ARBA" id="ARBA00007069"/>
    </source>
</evidence>
<keyword evidence="11" id="KW-1185">Reference proteome</keyword>
<dbReference type="GO" id="GO:0005886">
    <property type="term" value="C:plasma membrane"/>
    <property type="evidence" value="ECO:0007669"/>
    <property type="project" value="UniProtKB-SubCell"/>
</dbReference>
<evidence type="ECO:0000259" key="9">
    <source>
        <dbReference type="PROSITE" id="PS50928"/>
    </source>
</evidence>
<sequence>MISLAIDGQKWKQRFQSSFILLIFLFLYVPLAVFMLLSFNNAHDKKDNVVTKLQFNQFNFENYRKFFTDEEGFNGGMFNALTNSFTIAFVATPIAVFIGLLTAVNIWRHNERNKNYVFATSNFSISCPDIIQGIAFSILFYALLVPLGIDLGFFTIILAHVAFSIPYVIVFIYPKLSKISKSVLYASYDLNYGFFECLFEILVPMLLPNLAGAALLVFSISFDDFIITNLVKGSVSTITTELYNMKQGVKAWSTVFGTLMILGITGVFLVNWAIKSWRSND</sequence>
<gene>
    <name evidence="10" type="ORF">A6V39_02240</name>
</gene>
<dbReference type="PANTHER" id="PTHR43848:SF2">
    <property type="entry name" value="PUTRESCINE TRANSPORT SYSTEM PERMEASE PROTEIN POTI"/>
    <property type="match status" value="1"/>
</dbReference>
<comment type="subcellular location">
    <subcellularLocation>
        <location evidence="1 8">Cell membrane</location>
        <topology evidence="1 8">Multi-pass membrane protein</topology>
    </subcellularLocation>
</comment>
<dbReference type="InterPro" id="IPR051789">
    <property type="entry name" value="Bact_Polyamine_Transport"/>
</dbReference>
<dbReference type="SUPFAM" id="SSF161098">
    <property type="entry name" value="MetI-like"/>
    <property type="match status" value="1"/>
</dbReference>
<dbReference type="GO" id="GO:0055085">
    <property type="term" value="P:transmembrane transport"/>
    <property type="evidence" value="ECO:0007669"/>
    <property type="project" value="InterPro"/>
</dbReference>
<evidence type="ECO:0000256" key="5">
    <source>
        <dbReference type="ARBA" id="ARBA00022692"/>
    </source>
</evidence>
<proteinExistence type="inferred from homology"/>
<comment type="caution">
    <text evidence="10">The sequence shown here is derived from an EMBL/GenBank/DDBJ whole genome shotgun (WGS) entry which is preliminary data.</text>
</comment>
<evidence type="ECO:0000256" key="1">
    <source>
        <dbReference type="ARBA" id="ARBA00004651"/>
    </source>
</evidence>
<keyword evidence="3 8" id="KW-0813">Transport</keyword>
<evidence type="ECO:0000256" key="7">
    <source>
        <dbReference type="ARBA" id="ARBA00023136"/>
    </source>
</evidence>
<keyword evidence="7 8" id="KW-0472">Membrane</keyword>
<keyword evidence="5 8" id="KW-0812">Transmembrane</keyword>
<dbReference type="EMBL" id="LWUJ01000011">
    <property type="protein sequence ID" value="OAL10241.1"/>
    <property type="molecule type" value="Genomic_DNA"/>
</dbReference>
<feature type="transmembrane region" description="Helical" evidence="8">
    <location>
        <begin position="251"/>
        <end position="274"/>
    </location>
</feature>
<evidence type="ECO:0000256" key="8">
    <source>
        <dbReference type="RuleBase" id="RU363032"/>
    </source>
</evidence>
<feature type="transmembrane region" description="Helical" evidence="8">
    <location>
        <begin position="85"/>
        <end position="104"/>
    </location>
</feature>
<feature type="transmembrane region" description="Helical" evidence="8">
    <location>
        <begin position="151"/>
        <end position="173"/>
    </location>
</feature>
<dbReference type="Gene3D" id="1.10.3720.10">
    <property type="entry name" value="MetI-like"/>
    <property type="match status" value="1"/>
</dbReference>
<feature type="transmembrane region" description="Helical" evidence="8">
    <location>
        <begin position="116"/>
        <end position="145"/>
    </location>
</feature>
<dbReference type="Pfam" id="PF00528">
    <property type="entry name" value="BPD_transp_1"/>
    <property type="match status" value="1"/>
</dbReference>
<organism evidence="10 11">
    <name type="scientific">Candidatus Mycoplasma haematobovis</name>
    <dbReference type="NCBI Taxonomy" id="432608"/>
    <lineage>
        <taxon>Bacteria</taxon>
        <taxon>Bacillati</taxon>
        <taxon>Mycoplasmatota</taxon>
        <taxon>Mollicutes</taxon>
        <taxon>Mycoplasmataceae</taxon>
        <taxon>Mycoplasma</taxon>
    </lineage>
</organism>
<accession>A0A1A9QE11</accession>